<evidence type="ECO:0000256" key="13">
    <source>
        <dbReference type="ARBA" id="ARBA00023273"/>
    </source>
</evidence>
<dbReference type="PANTHER" id="PTHR19308">
    <property type="entry name" value="PHOSPHATIDYLCHOLINE TRANSFER PROTEIN"/>
    <property type="match status" value="1"/>
</dbReference>
<dbReference type="GO" id="GO:0005829">
    <property type="term" value="C:cytosol"/>
    <property type="evidence" value="ECO:0007669"/>
    <property type="project" value="UniProtKB-ARBA"/>
</dbReference>
<evidence type="ECO:0000256" key="6">
    <source>
        <dbReference type="ARBA" id="ARBA00022553"/>
    </source>
</evidence>
<dbReference type="InterPro" id="IPR023393">
    <property type="entry name" value="START-like_dom_sf"/>
</dbReference>
<evidence type="ECO:0000256" key="8">
    <source>
        <dbReference type="ARBA" id="ARBA00022990"/>
    </source>
</evidence>
<dbReference type="InterPro" id="IPR051213">
    <property type="entry name" value="START_lipid_transfer"/>
</dbReference>
<dbReference type="CDD" id="cd08871">
    <property type="entry name" value="START_STARD10-like"/>
    <property type="match status" value="1"/>
</dbReference>
<organism evidence="18 19">
    <name type="scientific">Leptomonas pyrrhocoris</name>
    <name type="common">Firebug parasite</name>
    <dbReference type="NCBI Taxonomy" id="157538"/>
    <lineage>
        <taxon>Eukaryota</taxon>
        <taxon>Discoba</taxon>
        <taxon>Euglenozoa</taxon>
        <taxon>Kinetoplastea</taxon>
        <taxon>Metakinetoplastina</taxon>
        <taxon>Trypanosomatida</taxon>
        <taxon>Trypanosomatidae</taxon>
        <taxon>Leishmaniinae</taxon>
        <taxon>Leptomonas</taxon>
    </lineage>
</organism>
<evidence type="ECO:0000256" key="12">
    <source>
        <dbReference type="ARBA" id="ARBA00023136"/>
    </source>
</evidence>
<keyword evidence="6" id="KW-0597">Phosphoprotein</keyword>
<dbReference type="InterPro" id="IPR002913">
    <property type="entry name" value="START_lipid-bd_dom"/>
</dbReference>
<dbReference type="RefSeq" id="XP_015659143.1">
    <property type="nucleotide sequence ID" value="XM_015802699.1"/>
</dbReference>
<keyword evidence="4" id="KW-0813">Transport</keyword>
<evidence type="ECO:0000256" key="9">
    <source>
        <dbReference type="ARBA" id="ARBA00023055"/>
    </source>
</evidence>
<evidence type="ECO:0000256" key="11">
    <source>
        <dbReference type="ARBA" id="ARBA00023121"/>
    </source>
</evidence>
<evidence type="ECO:0000256" key="4">
    <source>
        <dbReference type="ARBA" id="ARBA00022448"/>
    </source>
</evidence>
<evidence type="ECO:0000256" key="5">
    <source>
        <dbReference type="ARBA" id="ARBA00022490"/>
    </source>
</evidence>
<dbReference type="InterPro" id="IPR041951">
    <property type="entry name" value="STARD10_START"/>
</dbReference>
<gene>
    <name evidence="18" type="ORF">ABB37_04877</name>
</gene>
<comment type="caution">
    <text evidence="18">The sequence shown here is derived from an EMBL/GenBank/DDBJ whole genome shotgun (WGS) entry which is preliminary data.</text>
</comment>
<keyword evidence="9" id="KW-0445">Lipid transport</keyword>
<keyword evidence="13" id="KW-0966">Cell projection</keyword>
<dbReference type="PANTHER" id="PTHR19308:SF51">
    <property type="entry name" value="START DOMAIN-CONTAINING PROTEIN"/>
    <property type="match status" value="1"/>
</dbReference>
<dbReference type="FunFam" id="3.30.530.20:FF:000008">
    <property type="entry name" value="START domain containing 10"/>
    <property type="match status" value="1"/>
</dbReference>
<dbReference type="Gene3D" id="3.30.530.20">
    <property type="match status" value="1"/>
</dbReference>
<dbReference type="OrthoDB" id="5403181at2759"/>
<keyword evidence="10" id="KW-0969">Cilium</keyword>
<keyword evidence="19" id="KW-1185">Reference proteome</keyword>
<dbReference type="GeneID" id="26905168"/>
<dbReference type="SMART" id="SM00234">
    <property type="entry name" value="START"/>
    <property type="match status" value="1"/>
</dbReference>
<dbReference type="VEuPathDB" id="TriTrypDB:LpyrH10_08_3260"/>
<dbReference type="AlphaFoldDB" id="A0A0N0DVW4"/>
<dbReference type="Proteomes" id="UP000037923">
    <property type="component" value="Unassembled WGS sequence"/>
</dbReference>
<keyword evidence="8" id="KW-0007">Acetylation</keyword>
<evidence type="ECO:0000256" key="14">
    <source>
        <dbReference type="ARBA" id="ARBA00070345"/>
    </source>
</evidence>
<dbReference type="GO" id="GO:0016020">
    <property type="term" value="C:membrane"/>
    <property type="evidence" value="ECO:0007669"/>
    <property type="project" value="UniProtKB-SubCell"/>
</dbReference>
<evidence type="ECO:0000256" key="1">
    <source>
        <dbReference type="ARBA" id="ARBA00004230"/>
    </source>
</evidence>
<proteinExistence type="predicted"/>
<keyword evidence="5" id="KW-0963">Cytoplasm</keyword>
<dbReference type="OMA" id="MRSWMEF"/>
<dbReference type="RefSeq" id="XP_015659144.1">
    <property type="nucleotide sequence ID" value="XM_015802700.1"/>
</dbReference>
<reference evidence="18 19" key="1">
    <citation type="submission" date="2015-07" db="EMBL/GenBank/DDBJ databases">
        <title>High-quality genome of monoxenous trypanosomatid Leptomonas pyrrhocoris.</title>
        <authorList>
            <person name="Flegontov P."/>
            <person name="Butenko A."/>
            <person name="Firsov S."/>
            <person name="Vlcek C."/>
            <person name="Logacheva M.D."/>
            <person name="Field M."/>
            <person name="Filatov D."/>
            <person name="Flegontova O."/>
            <person name="Gerasimov E."/>
            <person name="Jackson A.P."/>
            <person name="Kelly S."/>
            <person name="Opperdoes F."/>
            <person name="O'Reilly A."/>
            <person name="Votypka J."/>
            <person name="Yurchenko V."/>
            <person name="Lukes J."/>
        </authorList>
    </citation>
    <scope>NUCLEOTIDE SEQUENCE [LARGE SCALE GENOMIC DNA]</scope>
    <source>
        <strain evidence="18">H10</strain>
    </source>
</reference>
<dbReference type="GO" id="GO:0008289">
    <property type="term" value="F:lipid binding"/>
    <property type="evidence" value="ECO:0007669"/>
    <property type="project" value="UniProtKB-KW"/>
</dbReference>
<keyword evidence="11" id="KW-0446">Lipid-binding</keyword>
<evidence type="ECO:0000256" key="16">
    <source>
        <dbReference type="ARBA" id="ARBA00080073"/>
    </source>
</evidence>
<name>A0A0N0DVW4_LEPPY</name>
<evidence type="ECO:0000256" key="10">
    <source>
        <dbReference type="ARBA" id="ARBA00023069"/>
    </source>
</evidence>
<dbReference type="SUPFAM" id="SSF55961">
    <property type="entry name" value="Bet v1-like"/>
    <property type="match status" value="1"/>
</dbReference>
<comment type="subcellular location">
    <subcellularLocation>
        <location evidence="1">Cell projection</location>
        <location evidence="1">Cilium</location>
        <location evidence="1">Flagellum</location>
    </subcellularLocation>
    <subcellularLocation>
        <location evidence="3">Cytoplasm</location>
    </subcellularLocation>
    <subcellularLocation>
        <location evidence="2">Membrane</location>
    </subcellularLocation>
</comment>
<dbReference type="EMBL" id="LGTL01000008">
    <property type="protein sequence ID" value="KPA80705.1"/>
    <property type="molecule type" value="Genomic_DNA"/>
</dbReference>
<evidence type="ECO:0000259" key="17">
    <source>
        <dbReference type="PROSITE" id="PS50848"/>
    </source>
</evidence>
<dbReference type="PROSITE" id="PS50848">
    <property type="entry name" value="START"/>
    <property type="match status" value="1"/>
</dbReference>
<evidence type="ECO:0000313" key="19">
    <source>
        <dbReference type="Proteomes" id="UP000037923"/>
    </source>
</evidence>
<evidence type="ECO:0000256" key="2">
    <source>
        <dbReference type="ARBA" id="ARBA00004370"/>
    </source>
</evidence>
<dbReference type="EMBL" id="LGTL01000008">
    <property type="protein sequence ID" value="KPA80704.1"/>
    <property type="molecule type" value="Genomic_DNA"/>
</dbReference>
<evidence type="ECO:0000256" key="7">
    <source>
        <dbReference type="ARBA" id="ARBA00022846"/>
    </source>
</evidence>
<evidence type="ECO:0000256" key="15">
    <source>
        <dbReference type="ARBA" id="ARBA00076937"/>
    </source>
</evidence>
<keyword evidence="12" id="KW-0472">Membrane</keyword>
<dbReference type="Pfam" id="PF01852">
    <property type="entry name" value="START"/>
    <property type="match status" value="1"/>
</dbReference>
<feature type="domain" description="START" evidence="17">
    <location>
        <begin position="32"/>
        <end position="224"/>
    </location>
</feature>
<evidence type="ECO:0000256" key="3">
    <source>
        <dbReference type="ARBA" id="ARBA00004496"/>
    </source>
</evidence>
<dbReference type="GO" id="GO:0031514">
    <property type="term" value="C:motile cilium"/>
    <property type="evidence" value="ECO:0007669"/>
    <property type="project" value="UniProtKB-SubCell"/>
</dbReference>
<evidence type="ECO:0000313" key="18">
    <source>
        <dbReference type="EMBL" id="KPA80704.1"/>
    </source>
</evidence>
<dbReference type="GO" id="GO:0006869">
    <property type="term" value="P:lipid transport"/>
    <property type="evidence" value="ECO:0007669"/>
    <property type="project" value="UniProtKB-KW"/>
</dbReference>
<keyword evidence="7" id="KW-0282">Flagellum</keyword>
<sequence length="370" mass="41919">MAHPDDNERYAECQGYRYILMTLPHFRTFRALALSNDQAWTTHYSDDVLRVESKPPGDASTSLNIIRATRTMPNVPPLVLYNQLHDAQYRATWDNNMIEGYNITQLDAHNDIGYYSAKFPWPLSNRDFCNQRSWMEFTNGEYLIFNHSEPHPDCPEKKGFVRARSILTGFYIRPSSTGSGTQLIYVTQSDPRGAIPHSIINFAMTKGARMILDKCEKYSEEYPAYAAKTYAADHVYAWRTPKMDWDSPYLYPEEVPTSSGAPPPAVKHAKAEAREENSAEGLYEAAATENPEPFLSDAASPSGTALPLAGVAPYRITDVLSVQQYRSIMQDAMNAVDRSFLREGRVPTTKEYILRLKYIVEGIRQTTVDV</sequence>
<accession>A0A0N0DVW4</accession>
<protein>
    <recommendedName>
        <fullName evidence="14">START domain-containing protein 10</fullName>
    </recommendedName>
    <alternativeName>
        <fullName evidence="15">PCTP-like protein</fullName>
    </alternativeName>
    <alternativeName>
        <fullName evidence="16">StAR-related lipid transfer protein 10</fullName>
    </alternativeName>
</protein>